<feature type="transmembrane region" description="Helical" evidence="10">
    <location>
        <begin position="649"/>
        <end position="673"/>
    </location>
</feature>
<sequence length="746" mass="81294">MARRLAGFLVLLLVVSICEAAFLFQPISDSHRSAALELFTPDHGSFKRQEAYENEVFGGISFDIIDLNSLEETYEALRTFQILGIEKKPDLTATACRSISETVGSSSSTAKDLFYALKANSIAECKIDKKASKGIISRLNAAVSGASSLLDFYYSVGGLVLIKDQSSEADIHLADAEGVFRSVKIYLGRLRPTISVELVVDVAFSQSDGRWRYSSNNPESSAFAAGIALETLAGIVSLASSEIDQSLISTLKNDIIKLFDSIEKYDDGALYFDDKLVDGHEYQGPLSTTSSVLRGLTAFAAVTAENLNLPGDKMLGLAKFFLGICVPGDAKDFFNQIDSLACLESNRQGFSLGNLNFTLPCRVSIPLILSFPSTVLSLTRKDSLKVGVSTVLGSEVPSLTVKLVGAFSSGSRDASLVESQELNFDKTSGLHILNDLPKSIDVGSYTFVFEVVLHEPEHEEVYFMGSQTKVPISVTGLIKVENSEIAVLDSDLGSIESQKKLDLAGKNAISLSANHLQKLRLSFQLTTPHGRSFKPHQAFLKLRHESKVEHIFVVGNSGKQFEIVLNFLGLVEKFFYLSGKYDMELTIGDAAMENSLLVAIGHIELDLPEAPEKAPRPPPQPVDPYSRYGPKAEITHIFRAPEKRPPQELSLAFLGLTILPLLGFLIGLLRLGVNLKNFPTKPVPATFAVLFHVGIGAVLLLYVFFWVKLDLFQTLKLLGFLGVFLVFVGHRILSHLAAASAKLKSA</sequence>
<dbReference type="InterPro" id="IPR055373">
    <property type="entry name" value="Ribophorin_II_N"/>
</dbReference>
<proteinExistence type="inferred from homology"/>
<dbReference type="InterPro" id="IPR056790">
    <property type="entry name" value="Ribophorin_II_C"/>
</dbReference>
<comment type="function">
    <text evidence="1 10">Subunit of the oligosaccharyl transferase (OST) complex that catalyzes the initial transfer of a defined glycan (Glc(3)Man(9)GlcNAc(2) in eukaryotes) from the lipid carrier dolichol-pyrophosphate to an asparagine residue within an Asn-X-Ser/Thr consensus motif in nascent polypeptide chains, the first step in protein N-glycosylation. N-glycosylation occurs cotranslationally and the complex associates with the Sec61 complex at the channel-forming translocon complex that mediates protein translocation across the endoplasmic reticulum (ER). All subunits are required for a maximal enzyme activity.</text>
</comment>
<dbReference type="GO" id="GO:0006487">
    <property type="term" value="P:protein N-linked glycosylation"/>
    <property type="evidence" value="ECO:0007669"/>
    <property type="project" value="UniProtKB-UniRule"/>
</dbReference>
<dbReference type="Proteomes" id="UP000593568">
    <property type="component" value="Unassembled WGS sequence"/>
</dbReference>
<feature type="domain" description="Ribophorin II second" evidence="13">
    <location>
        <begin position="368"/>
        <end position="474"/>
    </location>
</feature>
<comment type="subcellular location">
    <subcellularLocation>
        <location evidence="2 10">Endoplasmic reticulum membrane</location>
        <topology evidence="2 10">Multi-pass membrane protein</topology>
    </subcellularLocation>
</comment>
<evidence type="ECO:0000259" key="13">
    <source>
        <dbReference type="Pfam" id="PF23861"/>
    </source>
</evidence>
<evidence type="ECO:0000313" key="16">
    <source>
        <dbReference type="Proteomes" id="UP000593568"/>
    </source>
</evidence>
<evidence type="ECO:0000256" key="5">
    <source>
        <dbReference type="ARBA" id="ARBA00022692"/>
    </source>
</evidence>
<feature type="signal peptide" evidence="10">
    <location>
        <begin position="1"/>
        <end position="20"/>
    </location>
</feature>
<keyword evidence="8 10" id="KW-1133">Transmembrane helix</keyword>
<dbReference type="InterPro" id="IPR055375">
    <property type="entry name" value="Ribophorin_II_2nd"/>
</dbReference>
<dbReference type="PANTHER" id="PTHR12640:SF0">
    <property type="entry name" value="DOLICHYL-DIPHOSPHOOLIGOSACCHARIDE--PROTEIN GLYCOSYLTRANSFERASE SUBUNIT 2"/>
    <property type="match status" value="1"/>
</dbReference>
<feature type="domain" description="Ribophorin II C-terminal" evidence="14">
    <location>
        <begin position="638"/>
        <end position="738"/>
    </location>
</feature>
<dbReference type="UniPathway" id="UPA00378"/>
<evidence type="ECO:0000256" key="7">
    <source>
        <dbReference type="ARBA" id="ARBA00022824"/>
    </source>
</evidence>
<keyword evidence="9 10" id="KW-0472">Membrane</keyword>
<evidence type="ECO:0000256" key="6">
    <source>
        <dbReference type="ARBA" id="ARBA00022729"/>
    </source>
</evidence>
<dbReference type="AlphaFoldDB" id="A0A7J9DBB7"/>
<dbReference type="InterPro" id="IPR008814">
    <property type="entry name" value="Swp1"/>
</dbReference>
<comment type="similarity">
    <text evidence="4 10">Belongs to the SWP1 family.</text>
</comment>
<dbReference type="Pfam" id="PF05817">
    <property type="entry name" value="Ribophorin_II"/>
    <property type="match status" value="1"/>
</dbReference>
<dbReference type="Pfam" id="PF23860">
    <property type="entry name" value="Ribophorin_II_3rd"/>
    <property type="match status" value="1"/>
</dbReference>
<feature type="transmembrane region" description="Helical" evidence="10">
    <location>
        <begin position="717"/>
        <end position="738"/>
    </location>
</feature>
<feature type="domain" description="Ribophorin II third" evidence="12">
    <location>
        <begin position="482"/>
        <end position="605"/>
    </location>
</feature>
<feature type="transmembrane region" description="Helical" evidence="10">
    <location>
        <begin position="685"/>
        <end position="705"/>
    </location>
</feature>
<keyword evidence="6 10" id="KW-0732">Signal</keyword>
<evidence type="ECO:0000256" key="8">
    <source>
        <dbReference type="ARBA" id="ARBA00022989"/>
    </source>
</evidence>
<dbReference type="InterPro" id="IPR055374">
    <property type="entry name" value="Ribophorin_II_3rd"/>
</dbReference>
<comment type="subunit">
    <text evidence="10">Component of the oligosaccharyltransferase (OST) complex.</text>
</comment>
<evidence type="ECO:0000259" key="14">
    <source>
        <dbReference type="Pfam" id="PF25147"/>
    </source>
</evidence>
<evidence type="ECO:0000256" key="2">
    <source>
        <dbReference type="ARBA" id="ARBA00004477"/>
    </source>
</evidence>
<keyword evidence="7 10" id="KW-0256">Endoplasmic reticulum</keyword>
<reference evidence="15 16" key="1">
    <citation type="journal article" date="2019" name="Genome Biol. Evol.">
        <title>Insights into the evolution of the New World diploid cottons (Gossypium, subgenus Houzingenia) based on genome sequencing.</title>
        <authorList>
            <person name="Grover C.E."/>
            <person name="Arick M.A. 2nd"/>
            <person name="Thrash A."/>
            <person name="Conover J.L."/>
            <person name="Sanders W.S."/>
            <person name="Peterson D.G."/>
            <person name="Frelichowski J.E."/>
            <person name="Scheffler J.A."/>
            <person name="Scheffler B.E."/>
            <person name="Wendel J.F."/>
        </authorList>
    </citation>
    <scope>NUCLEOTIDE SEQUENCE [LARGE SCALE GENOMIC DNA]</scope>
    <source>
        <strain evidence="15">8</strain>
        <tissue evidence="15">Leaf</tissue>
    </source>
</reference>
<dbReference type="PANTHER" id="PTHR12640">
    <property type="entry name" value="RIBOPHORIN II"/>
    <property type="match status" value="1"/>
</dbReference>
<name>A0A7J9DBB7_9ROSI</name>
<organism evidence="15 16">
    <name type="scientific">Gossypium trilobum</name>
    <dbReference type="NCBI Taxonomy" id="34281"/>
    <lineage>
        <taxon>Eukaryota</taxon>
        <taxon>Viridiplantae</taxon>
        <taxon>Streptophyta</taxon>
        <taxon>Embryophyta</taxon>
        <taxon>Tracheophyta</taxon>
        <taxon>Spermatophyta</taxon>
        <taxon>Magnoliopsida</taxon>
        <taxon>eudicotyledons</taxon>
        <taxon>Gunneridae</taxon>
        <taxon>Pentapetalae</taxon>
        <taxon>rosids</taxon>
        <taxon>malvids</taxon>
        <taxon>Malvales</taxon>
        <taxon>Malvaceae</taxon>
        <taxon>Malvoideae</taxon>
        <taxon>Gossypium</taxon>
    </lineage>
</organism>
<comment type="pathway">
    <text evidence="3 10">Protein modification; protein glycosylation.</text>
</comment>
<feature type="domain" description="Ribophorin II N-terminal" evidence="11">
    <location>
        <begin position="27"/>
        <end position="344"/>
    </location>
</feature>
<keyword evidence="5 10" id="KW-0812">Transmembrane</keyword>
<dbReference type="Pfam" id="PF23861">
    <property type="entry name" value="Ribophorin_II_2nd"/>
    <property type="match status" value="1"/>
</dbReference>
<comment type="caution">
    <text evidence="15">The sequence shown here is derived from an EMBL/GenBank/DDBJ whole genome shotgun (WGS) entry which is preliminary data.</text>
</comment>
<feature type="chain" id="PRO_5029941950" description="Dolichyl-diphosphooligosaccharide--protein glycosyltransferase subunit 2" evidence="10">
    <location>
        <begin position="21"/>
        <end position="746"/>
    </location>
</feature>
<evidence type="ECO:0000256" key="10">
    <source>
        <dbReference type="RuleBase" id="RU366029"/>
    </source>
</evidence>
<evidence type="ECO:0000259" key="11">
    <source>
        <dbReference type="Pfam" id="PF05817"/>
    </source>
</evidence>
<dbReference type="EMBL" id="JABEZW010000001">
    <property type="protein sequence ID" value="MBA0758037.1"/>
    <property type="molecule type" value="Genomic_DNA"/>
</dbReference>
<accession>A0A7J9DBB7</accession>
<evidence type="ECO:0000313" key="15">
    <source>
        <dbReference type="EMBL" id="MBA0758037.1"/>
    </source>
</evidence>
<evidence type="ECO:0000256" key="4">
    <source>
        <dbReference type="ARBA" id="ARBA00009038"/>
    </source>
</evidence>
<dbReference type="Pfam" id="PF25147">
    <property type="entry name" value="Ribophorin_II_C"/>
    <property type="match status" value="1"/>
</dbReference>
<gene>
    <name evidence="15" type="ORF">Gotri_021070</name>
</gene>
<evidence type="ECO:0000259" key="12">
    <source>
        <dbReference type="Pfam" id="PF23860"/>
    </source>
</evidence>
<dbReference type="GO" id="GO:0008250">
    <property type="term" value="C:oligosaccharyltransferase complex"/>
    <property type="evidence" value="ECO:0007669"/>
    <property type="project" value="UniProtKB-UniRule"/>
</dbReference>
<evidence type="ECO:0000256" key="9">
    <source>
        <dbReference type="ARBA" id="ARBA00023136"/>
    </source>
</evidence>
<keyword evidence="16" id="KW-1185">Reference proteome</keyword>
<protein>
    <recommendedName>
        <fullName evidence="10">Dolichyl-diphosphooligosaccharide--protein glycosyltransferase subunit 2</fullName>
    </recommendedName>
    <alternativeName>
        <fullName evidence="10">Ribophorin-2</fullName>
    </alternativeName>
</protein>
<evidence type="ECO:0000256" key="1">
    <source>
        <dbReference type="ARBA" id="ARBA00002791"/>
    </source>
</evidence>
<evidence type="ECO:0000256" key="3">
    <source>
        <dbReference type="ARBA" id="ARBA00004922"/>
    </source>
</evidence>